<sequence>MIWTATQFIYLFGLCTPEQTVSFNFRVFIS</sequence>
<dbReference type="AlphaFoldDB" id="A0A0E9SKW9"/>
<organism evidence="1">
    <name type="scientific">Anguilla anguilla</name>
    <name type="common">European freshwater eel</name>
    <name type="synonym">Muraena anguilla</name>
    <dbReference type="NCBI Taxonomy" id="7936"/>
    <lineage>
        <taxon>Eukaryota</taxon>
        <taxon>Metazoa</taxon>
        <taxon>Chordata</taxon>
        <taxon>Craniata</taxon>
        <taxon>Vertebrata</taxon>
        <taxon>Euteleostomi</taxon>
        <taxon>Actinopterygii</taxon>
        <taxon>Neopterygii</taxon>
        <taxon>Teleostei</taxon>
        <taxon>Anguilliformes</taxon>
        <taxon>Anguillidae</taxon>
        <taxon>Anguilla</taxon>
    </lineage>
</organism>
<name>A0A0E9SKW9_ANGAN</name>
<reference evidence="1" key="1">
    <citation type="submission" date="2014-11" db="EMBL/GenBank/DDBJ databases">
        <authorList>
            <person name="Amaro Gonzalez C."/>
        </authorList>
    </citation>
    <scope>NUCLEOTIDE SEQUENCE</scope>
</reference>
<evidence type="ECO:0000313" key="1">
    <source>
        <dbReference type="EMBL" id="JAH42034.1"/>
    </source>
</evidence>
<dbReference type="EMBL" id="GBXM01066543">
    <property type="protein sequence ID" value="JAH42034.1"/>
    <property type="molecule type" value="Transcribed_RNA"/>
</dbReference>
<protein>
    <submittedName>
        <fullName evidence="1">Uncharacterized protein</fullName>
    </submittedName>
</protein>
<reference evidence="1" key="2">
    <citation type="journal article" date="2015" name="Fish Shellfish Immunol.">
        <title>Early steps in the European eel (Anguilla anguilla)-Vibrio vulnificus interaction in the gills: Role of the RtxA13 toxin.</title>
        <authorList>
            <person name="Callol A."/>
            <person name="Pajuelo D."/>
            <person name="Ebbesson L."/>
            <person name="Teles M."/>
            <person name="MacKenzie S."/>
            <person name="Amaro C."/>
        </authorList>
    </citation>
    <scope>NUCLEOTIDE SEQUENCE</scope>
</reference>
<accession>A0A0E9SKW9</accession>
<proteinExistence type="predicted"/>